<evidence type="ECO:0000256" key="7">
    <source>
        <dbReference type="ARBA" id="ARBA00022777"/>
    </source>
</evidence>
<evidence type="ECO:0000259" key="11">
    <source>
        <dbReference type="PROSITE" id="PS50109"/>
    </source>
</evidence>
<feature type="domain" description="Histidine kinase" evidence="11">
    <location>
        <begin position="90"/>
        <end position="305"/>
    </location>
</feature>
<name>A0A5R8Y1I1_9BACT</name>
<dbReference type="InterPro" id="IPR036890">
    <property type="entry name" value="HATPase_C_sf"/>
</dbReference>
<evidence type="ECO:0000259" key="12">
    <source>
        <dbReference type="PROSITE" id="PS50885"/>
    </source>
</evidence>
<dbReference type="InterPro" id="IPR003661">
    <property type="entry name" value="HisK_dim/P_dom"/>
</dbReference>
<dbReference type="AlphaFoldDB" id="A0A5R8Y1I1"/>
<dbReference type="OrthoDB" id="9805967at2"/>
<evidence type="ECO:0000256" key="6">
    <source>
        <dbReference type="ARBA" id="ARBA00022741"/>
    </source>
</evidence>
<dbReference type="Gene3D" id="3.30.565.10">
    <property type="entry name" value="Histidine kinase-like ATPase, C-terminal domain"/>
    <property type="match status" value="1"/>
</dbReference>
<dbReference type="InterPro" id="IPR003660">
    <property type="entry name" value="HAMP_dom"/>
</dbReference>
<dbReference type="EC" id="2.7.13.3" evidence="3"/>
<feature type="coiled-coil region" evidence="10">
    <location>
        <begin position="22"/>
        <end position="74"/>
    </location>
</feature>
<dbReference type="InterPro" id="IPR036097">
    <property type="entry name" value="HisK_dim/P_sf"/>
</dbReference>
<dbReference type="Gene3D" id="1.10.287.130">
    <property type="match status" value="1"/>
</dbReference>
<dbReference type="GO" id="GO:0005524">
    <property type="term" value="F:ATP binding"/>
    <property type="evidence" value="ECO:0007669"/>
    <property type="project" value="UniProtKB-KW"/>
</dbReference>
<evidence type="ECO:0000256" key="1">
    <source>
        <dbReference type="ARBA" id="ARBA00000085"/>
    </source>
</evidence>
<evidence type="ECO:0000256" key="5">
    <source>
        <dbReference type="ARBA" id="ARBA00022679"/>
    </source>
</evidence>
<dbReference type="Pfam" id="PF00672">
    <property type="entry name" value="HAMP"/>
    <property type="match status" value="1"/>
</dbReference>
<keyword evidence="4" id="KW-0597">Phosphoprotein</keyword>
<dbReference type="InterPro" id="IPR003594">
    <property type="entry name" value="HATPase_dom"/>
</dbReference>
<keyword evidence="10" id="KW-0175">Coiled coil</keyword>
<sequence length="312" mass="36055">MKLDIKTNDEIGKLAQNFNKMVTALNETQKRLRESHSKLEERVEQRTKELNDLNENLEKRVDSEIRKRQEQEQLLIQQSKLASMGEMIGNIAHQWRQPLNALSLVMQNVQLAYELNELDDEFMEKSVKKVNLLANNMSKTIDDFRNFFKPNKEKEVFVLNDIVKKTLDIVDSTFEHHNIKIIQKFESKIKVFGFSNEFSQTILNIMNNSKDAFSENSIPNAKVTITVKNDKDYGIVSIEDNAGGIPQDIINKVFEPYFTTKEEGKGTGIGLYMSKIIVEQNMEGKLSVRNIENGAQFIVKIPLYKEFKIEKS</sequence>
<dbReference type="SMART" id="SM00388">
    <property type="entry name" value="HisKA"/>
    <property type="match status" value="1"/>
</dbReference>
<accession>A0A5R8Y1I1</accession>
<feature type="domain" description="HAMP" evidence="12">
    <location>
        <begin position="2"/>
        <end position="30"/>
    </location>
</feature>
<dbReference type="SUPFAM" id="SSF47384">
    <property type="entry name" value="Homodimeric domain of signal transducing histidine kinase"/>
    <property type="match status" value="1"/>
</dbReference>
<gene>
    <name evidence="13" type="ORF">FDK22_07945</name>
</gene>
<dbReference type="CDD" id="cd00082">
    <property type="entry name" value="HisKA"/>
    <property type="match status" value="1"/>
</dbReference>
<dbReference type="Gene3D" id="6.10.250.1910">
    <property type="match status" value="1"/>
</dbReference>
<keyword evidence="8" id="KW-0067">ATP-binding</keyword>
<keyword evidence="5" id="KW-0808">Transferase</keyword>
<proteinExistence type="predicted"/>
<evidence type="ECO:0000256" key="9">
    <source>
        <dbReference type="ARBA" id="ARBA00023012"/>
    </source>
</evidence>
<dbReference type="PROSITE" id="PS50109">
    <property type="entry name" value="HIS_KIN"/>
    <property type="match status" value="1"/>
</dbReference>
<dbReference type="GO" id="GO:0000155">
    <property type="term" value="F:phosphorelay sensor kinase activity"/>
    <property type="evidence" value="ECO:0007669"/>
    <property type="project" value="InterPro"/>
</dbReference>
<organism evidence="13 14">
    <name type="scientific">Arcobacter arenosus</name>
    <dbReference type="NCBI Taxonomy" id="2576037"/>
    <lineage>
        <taxon>Bacteria</taxon>
        <taxon>Pseudomonadati</taxon>
        <taxon>Campylobacterota</taxon>
        <taxon>Epsilonproteobacteria</taxon>
        <taxon>Campylobacterales</taxon>
        <taxon>Arcobacteraceae</taxon>
        <taxon>Arcobacter</taxon>
    </lineage>
</organism>
<dbReference type="Pfam" id="PF02518">
    <property type="entry name" value="HATPase_c"/>
    <property type="match status" value="1"/>
</dbReference>
<evidence type="ECO:0000256" key="8">
    <source>
        <dbReference type="ARBA" id="ARBA00022840"/>
    </source>
</evidence>
<dbReference type="InterPro" id="IPR005467">
    <property type="entry name" value="His_kinase_dom"/>
</dbReference>
<evidence type="ECO:0000256" key="10">
    <source>
        <dbReference type="SAM" id="Coils"/>
    </source>
</evidence>
<reference evidence="13 14" key="1">
    <citation type="submission" date="2019-05" db="EMBL/GenBank/DDBJ databases">
        <title>Arcobacter sp. nov., isolated from sea sediment.</title>
        <authorList>
            <person name="Kim W."/>
        </authorList>
    </citation>
    <scope>NUCLEOTIDE SEQUENCE [LARGE SCALE GENOMIC DNA]</scope>
    <source>
        <strain evidence="13 14">CAU 1517</strain>
    </source>
</reference>
<dbReference type="Proteomes" id="UP000308901">
    <property type="component" value="Unassembled WGS sequence"/>
</dbReference>
<dbReference type="PANTHER" id="PTHR43065:SF10">
    <property type="entry name" value="PEROXIDE STRESS-ACTIVATED HISTIDINE KINASE MAK3"/>
    <property type="match status" value="1"/>
</dbReference>
<keyword evidence="7 13" id="KW-0418">Kinase</keyword>
<evidence type="ECO:0000256" key="3">
    <source>
        <dbReference type="ARBA" id="ARBA00012438"/>
    </source>
</evidence>
<dbReference type="PANTHER" id="PTHR43065">
    <property type="entry name" value="SENSOR HISTIDINE KINASE"/>
    <property type="match status" value="1"/>
</dbReference>
<comment type="subcellular location">
    <subcellularLocation>
        <location evidence="2">Membrane</location>
    </subcellularLocation>
</comment>
<protein>
    <recommendedName>
        <fullName evidence="3">histidine kinase</fullName>
        <ecNumber evidence="3">2.7.13.3</ecNumber>
    </recommendedName>
</protein>
<keyword evidence="6" id="KW-0547">Nucleotide-binding</keyword>
<dbReference type="PROSITE" id="PS50885">
    <property type="entry name" value="HAMP"/>
    <property type="match status" value="1"/>
</dbReference>
<dbReference type="SMART" id="SM00387">
    <property type="entry name" value="HATPase_c"/>
    <property type="match status" value="1"/>
</dbReference>
<evidence type="ECO:0000313" key="14">
    <source>
        <dbReference type="Proteomes" id="UP000308901"/>
    </source>
</evidence>
<evidence type="ECO:0000256" key="4">
    <source>
        <dbReference type="ARBA" id="ARBA00022553"/>
    </source>
</evidence>
<dbReference type="PRINTS" id="PR00344">
    <property type="entry name" value="BCTRLSENSOR"/>
</dbReference>
<dbReference type="InterPro" id="IPR004358">
    <property type="entry name" value="Sig_transdc_His_kin-like_C"/>
</dbReference>
<comment type="caution">
    <text evidence="13">The sequence shown here is derived from an EMBL/GenBank/DDBJ whole genome shotgun (WGS) entry which is preliminary data.</text>
</comment>
<dbReference type="SUPFAM" id="SSF55874">
    <property type="entry name" value="ATPase domain of HSP90 chaperone/DNA topoisomerase II/histidine kinase"/>
    <property type="match status" value="1"/>
</dbReference>
<dbReference type="GO" id="GO:0016020">
    <property type="term" value="C:membrane"/>
    <property type="evidence" value="ECO:0007669"/>
    <property type="project" value="UniProtKB-SubCell"/>
</dbReference>
<keyword evidence="14" id="KW-1185">Reference proteome</keyword>
<evidence type="ECO:0000313" key="13">
    <source>
        <dbReference type="EMBL" id="TLP38617.1"/>
    </source>
</evidence>
<keyword evidence="9" id="KW-0902">Two-component regulatory system</keyword>
<comment type="catalytic activity">
    <reaction evidence="1">
        <text>ATP + protein L-histidine = ADP + protein N-phospho-L-histidine.</text>
        <dbReference type="EC" id="2.7.13.3"/>
    </reaction>
</comment>
<evidence type="ECO:0000256" key="2">
    <source>
        <dbReference type="ARBA" id="ARBA00004370"/>
    </source>
</evidence>
<dbReference type="CDD" id="cd06225">
    <property type="entry name" value="HAMP"/>
    <property type="match status" value="1"/>
</dbReference>
<dbReference type="EMBL" id="VANU01000003">
    <property type="protein sequence ID" value="TLP38617.1"/>
    <property type="molecule type" value="Genomic_DNA"/>
</dbReference>